<dbReference type="Gramene" id="TuG1812G0700001264.01.T01">
    <property type="protein sequence ID" value="TuG1812G0700001264.01.T01"/>
    <property type="gene ID" value="TuG1812G0700001264.01"/>
</dbReference>
<sequence>MNTQSRIQSVGDSLCSPVSKLTHIYRCPCAPHPIFGKIKGSRALHLPSDLPELAPLTEAFAVNFVAIVVEHPIEQTDDDRSSSPLATERPLLRR</sequence>
<evidence type="ECO:0000313" key="2">
    <source>
        <dbReference type="EnsemblPlants" id="TuG1812G0700001264.01.T01"/>
    </source>
</evidence>
<name>A0A8R7QZ92_TRIUA</name>
<reference evidence="2" key="3">
    <citation type="submission" date="2022-06" db="UniProtKB">
        <authorList>
            <consortium name="EnsemblPlants"/>
        </authorList>
    </citation>
    <scope>IDENTIFICATION</scope>
</reference>
<protein>
    <submittedName>
        <fullName evidence="2">Uncharacterized protein</fullName>
    </submittedName>
</protein>
<evidence type="ECO:0000256" key="1">
    <source>
        <dbReference type="SAM" id="MobiDB-lite"/>
    </source>
</evidence>
<dbReference type="EnsemblPlants" id="TuG1812G0700001264.01.T01">
    <property type="protein sequence ID" value="TuG1812G0700001264.01.T01"/>
    <property type="gene ID" value="TuG1812G0700001264.01"/>
</dbReference>
<reference evidence="2" key="2">
    <citation type="submission" date="2018-03" db="EMBL/GenBank/DDBJ databases">
        <title>The Triticum urartu genome reveals the dynamic nature of wheat genome evolution.</title>
        <authorList>
            <person name="Ling H."/>
            <person name="Ma B."/>
            <person name="Shi X."/>
            <person name="Liu H."/>
            <person name="Dong L."/>
            <person name="Sun H."/>
            <person name="Cao Y."/>
            <person name="Gao Q."/>
            <person name="Zheng S."/>
            <person name="Li Y."/>
            <person name="Yu Y."/>
            <person name="Du H."/>
            <person name="Qi M."/>
            <person name="Li Y."/>
            <person name="Yu H."/>
            <person name="Cui Y."/>
            <person name="Wang N."/>
            <person name="Chen C."/>
            <person name="Wu H."/>
            <person name="Zhao Y."/>
            <person name="Zhang J."/>
            <person name="Li Y."/>
            <person name="Zhou W."/>
            <person name="Zhang B."/>
            <person name="Hu W."/>
            <person name="Eijk M."/>
            <person name="Tang J."/>
            <person name="Witsenboer H."/>
            <person name="Zhao S."/>
            <person name="Li Z."/>
            <person name="Zhang A."/>
            <person name="Wang D."/>
            <person name="Liang C."/>
        </authorList>
    </citation>
    <scope>NUCLEOTIDE SEQUENCE [LARGE SCALE GENOMIC DNA]</scope>
    <source>
        <strain evidence="2">cv. G1812</strain>
    </source>
</reference>
<reference evidence="3" key="1">
    <citation type="journal article" date="2013" name="Nature">
        <title>Draft genome of the wheat A-genome progenitor Triticum urartu.</title>
        <authorList>
            <person name="Ling H.Q."/>
            <person name="Zhao S."/>
            <person name="Liu D."/>
            <person name="Wang J."/>
            <person name="Sun H."/>
            <person name="Zhang C."/>
            <person name="Fan H."/>
            <person name="Li D."/>
            <person name="Dong L."/>
            <person name="Tao Y."/>
            <person name="Gao C."/>
            <person name="Wu H."/>
            <person name="Li Y."/>
            <person name="Cui Y."/>
            <person name="Guo X."/>
            <person name="Zheng S."/>
            <person name="Wang B."/>
            <person name="Yu K."/>
            <person name="Liang Q."/>
            <person name="Yang W."/>
            <person name="Lou X."/>
            <person name="Chen J."/>
            <person name="Feng M."/>
            <person name="Jian J."/>
            <person name="Zhang X."/>
            <person name="Luo G."/>
            <person name="Jiang Y."/>
            <person name="Liu J."/>
            <person name="Wang Z."/>
            <person name="Sha Y."/>
            <person name="Zhang B."/>
            <person name="Wu H."/>
            <person name="Tang D."/>
            <person name="Shen Q."/>
            <person name="Xue P."/>
            <person name="Zou S."/>
            <person name="Wang X."/>
            <person name="Liu X."/>
            <person name="Wang F."/>
            <person name="Yang Y."/>
            <person name="An X."/>
            <person name="Dong Z."/>
            <person name="Zhang K."/>
            <person name="Zhang X."/>
            <person name="Luo M.C."/>
            <person name="Dvorak J."/>
            <person name="Tong Y."/>
            <person name="Wang J."/>
            <person name="Yang H."/>
            <person name="Li Z."/>
            <person name="Wang D."/>
            <person name="Zhang A."/>
            <person name="Wang J."/>
        </authorList>
    </citation>
    <scope>NUCLEOTIDE SEQUENCE</scope>
    <source>
        <strain evidence="3">cv. G1812</strain>
    </source>
</reference>
<accession>A0A8R7QZ92</accession>
<proteinExistence type="predicted"/>
<organism evidence="2 3">
    <name type="scientific">Triticum urartu</name>
    <name type="common">Red wild einkorn</name>
    <name type="synonym">Crithodium urartu</name>
    <dbReference type="NCBI Taxonomy" id="4572"/>
    <lineage>
        <taxon>Eukaryota</taxon>
        <taxon>Viridiplantae</taxon>
        <taxon>Streptophyta</taxon>
        <taxon>Embryophyta</taxon>
        <taxon>Tracheophyta</taxon>
        <taxon>Spermatophyta</taxon>
        <taxon>Magnoliopsida</taxon>
        <taxon>Liliopsida</taxon>
        <taxon>Poales</taxon>
        <taxon>Poaceae</taxon>
        <taxon>BOP clade</taxon>
        <taxon>Pooideae</taxon>
        <taxon>Triticodae</taxon>
        <taxon>Triticeae</taxon>
        <taxon>Triticinae</taxon>
        <taxon>Triticum</taxon>
    </lineage>
</organism>
<evidence type="ECO:0000313" key="3">
    <source>
        <dbReference type="Proteomes" id="UP000015106"/>
    </source>
</evidence>
<feature type="region of interest" description="Disordered" evidence="1">
    <location>
        <begin position="75"/>
        <end position="94"/>
    </location>
</feature>
<dbReference type="AlphaFoldDB" id="A0A8R7QZ92"/>
<keyword evidence="3" id="KW-1185">Reference proteome</keyword>
<dbReference type="Proteomes" id="UP000015106">
    <property type="component" value="Chromosome 7"/>
</dbReference>